<name>A0ABU9DVJ4_9BACL</name>
<protein>
    <submittedName>
        <fullName evidence="5">Phage tail tape measure protein</fullName>
    </submittedName>
</protein>
<evidence type="ECO:0000256" key="2">
    <source>
        <dbReference type="SAM" id="Coils"/>
    </source>
</evidence>
<dbReference type="InterPro" id="IPR016024">
    <property type="entry name" value="ARM-type_fold"/>
</dbReference>
<dbReference type="EMBL" id="JBBPCC010000038">
    <property type="protein sequence ID" value="MEK8132907.1"/>
    <property type="molecule type" value="Genomic_DNA"/>
</dbReference>
<evidence type="ECO:0000256" key="1">
    <source>
        <dbReference type="ARBA" id="ARBA00022612"/>
    </source>
</evidence>
<dbReference type="PANTHER" id="PTHR37813:SF1">
    <property type="entry name" value="FELS-2 PROPHAGE PROTEIN"/>
    <property type="match status" value="1"/>
</dbReference>
<evidence type="ECO:0000259" key="4">
    <source>
        <dbReference type="Pfam" id="PF10145"/>
    </source>
</evidence>
<organism evidence="5 6">
    <name type="scientific">Paenibacillus filicis</name>
    <dbReference type="NCBI Taxonomy" id="669464"/>
    <lineage>
        <taxon>Bacteria</taxon>
        <taxon>Bacillati</taxon>
        <taxon>Bacillota</taxon>
        <taxon>Bacilli</taxon>
        <taxon>Bacillales</taxon>
        <taxon>Paenibacillaceae</taxon>
        <taxon>Paenibacillus</taxon>
    </lineage>
</organism>
<dbReference type="PANTHER" id="PTHR37813">
    <property type="entry name" value="FELS-2 PROPHAGE PROTEIN"/>
    <property type="match status" value="1"/>
</dbReference>
<proteinExistence type="predicted"/>
<dbReference type="InterPro" id="IPR010090">
    <property type="entry name" value="Phage_tape_meas"/>
</dbReference>
<keyword evidence="2" id="KW-0175">Coiled coil</keyword>
<feature type="domain" description="Phage tail tape measure protein" evidence="4">
    <location>
        <begin position="90"/>
        <end position="282"/>
    </location>
</feature>
<feature type="transmembrane region" description="Helical" evidence="3">
    <location>
        <begin position="428"/>
        <end position="454"/>
    </location>
</feature>
<feature type="transmembrane region" description="Helical" evidence="3">
    <location>
        <begin position="398"/>
        <end position="419"/>
    </location>
</feature>
<keyword evidence="1" id="KW-1188">Viral release from host cell</keyword>
<keyword evidence="3" id="KW-1133">Transmembrane helix</keyword>
<keyword evidence="6" id="KW-1185">Reference proteome</keyword>
<keyword evidence="3" id="KW-0472">Membrane</keyword>
<keyword evidence="3" id="KW-0812">Transmembrane</keyword>
<dbReference type="NCBIfam" id="TIGR01760">
    <property type="entry name" value="tape_meas_TP901"/>
    <property type="match status" value="1"/>
</dbReference>
<comment type="caution">
    <text evidence="5">The sequence shown here is derived from an EMBL/GenBank/DDBJ whole genome shotgun (WGS) entry which is preliminary data.</text>
</comment>
<reference evidence="5 6" key="1">
    <citation type="submission" date="2024-04" db="EMBL/GenBank/DDBJ databases">
        <title>draft genome sequnece of Paenibacillus filicis.</title>
        <authorList>
            <person name="Kim D.-U."/>
        </authorList>
    </citation>
    <scope>NUCLEOTIDE SEQUENCE [LARGE SCALE GENOMIC DNA]</scope>
    <source>
        <strain evidence="5 6">KACC14197</strain>
    </source>
</reference>
<evidence type="ECO:0000256" key="3">
    <source>
        <dbReference type="SAM" id="Phobius"/>
    </source>
</evidence>
<dbReference type="Pfam" id="PF10145">
    <property type="entry name" value="PhageMin_Tail"/>
    <property type="match status" value="1"/>
</dbReference>
<evidence type="ECO:0000313" key="6">
    <source>
        <dbReference type="Proteomes" id="UP001469365"/>
    </source>
</evidence>
<feature type="coiled-coil region" evidence="2">
    <location>
        <begin position="1030"/>
        <end position="1079"/>
    </location>
</feature>
<dbReference type="RefSeq" id="WP_341420033.1">
    <property type="nucleotide sequence ID" value="NZ_JBBPCC010000038.1"/>
</dbReference>
<dbReference type="SUPFAM" id="SSF48371">
    <property type="entry name" value="ARM repeat"/>
    <property type="match status" value="1"/>
</dbReference>
<evidence type="ECO:0000313" key="5">
    <source>
        <dbReference type="EMBL" id="MEK8132907.1"/>
    </source>
</evidence>
<gene>
    <name evidence="5" type="ORF">WMW72_34000</name>
</gene>
<dbReference type="Gene3D" id="1.20.120.20">
    <property type="entry name" value="Apolipoprotein"/>
    <property type="match status" value="1"/>
</dbReference>
<dbReference type="Proteomes" id="UP001469365">
    <property type="component" value="Unassembled WGS sequence"/>
</dbReference>
<sequence>MSLLGNLIVNIIGNSSGLDDAIDKAEKAVDQFGKNLSDVGKSMSLLVTAPIAGLGALAVKSSIEFESAFAGVIKTVDATEAQLSGLRSGILSMSDAIPASAKEIAGVAEAAGQLGIKTENIMGFTRTMVDLGVATNLSSNEAATALARLANITQMPQDQFDRLGSTIVGLGNNLATTESEILEMGLRIAGAGHQIGLSEAQILGFAGALSSVGIQAEAGGSSISRVMIDIAQAVATGGKAVGGFAAVAGMSAEQFQKAFKQDAGSAVISFIEGLGKMSAAGENVFGVLDDLGLSEILVRDALLRASGAGDLFRESLEIGTKAWEENNALTKEAETRYATTESQLKILRNRFDGMARTIGDALVPVLLSALKAAEPFFQMLVNATNWFSKLDQSIKGTIIVIAAIVAAIGPVLVVVGTLISSFSTLMPVLAAITGPVGLIVAGVAALAAGLVYLYNTNETVRSGITAAWEALKNVSAAVFNAIKSAVTMAFDGIKAFWSKWGGEITSFFQNVWNLIKSIFVSVIDTVRSLVVSYFNAIKSFWDKWGDDITAAFNTYLGILKTVWSFVFEQIWTFVKFIFGEIQTFWDKWGSTILEAFRNVFSILQAVFSRAIDVVFVVIKLIFGQIKAFWDIWGKTILGVFETVFNVLKTVFNGAWEAIKIVVETAIGVISNIIKFWLSALKGDWKGAWDALKGIVSSVWDGITGIFSTIFDTMVGIGKDIILGLIKGISNASGAVWDTMKGVATNISEGFKKFFDIHSPSRLMAGYGENISEGVAEGISYASWKAEQESEKMAKKTAKAGSKAATAAAKAAREAAKKIADEISEAFESAKFDFKMGNLDADGYVAALEKIKENYKLNAEQIRKIDLEVNKTQMDLAKNVEKAAKEATKAAKKSYDDYVRDVDQLGSAITTALKKRYDIEERAVTESLQKQIDEHKKASAAVIEGYDKEYKAKLKTLDVETQLQLKAIQDQIDGINGLTKAEDKAADEAAYQKKLADKQKELSDATTADAREKIQAELNEMIAERQRKHLLEQRQLQIDALRMEMDRIKEQAAQKQEALNKEYEAKKKNEEEKAKAVEKGLIDQMAATKKHYGELTTEEALQAEARRLALDENNTELVELLGTYNPQWQNAGQSFGRSLLDGLNSTKKSIQDAVTDILSLVSKGNSAALSGGFGAIDIGNEAEYLKNLIESGTQGQREWALDRAKQYGFEYVSANFYLDGQKIASSIAGPLGSMASGNGRLGGAT</sequence>
<accession>A0ABU9DVJ4</accession>